<gene>
    <name evidence="12" type="primary">eryA</name>
    <name evidence="12" type="ORF">AK812_SmicGene9910</name>
</gene>
<keyword evidence="2" id="KW-0597">Phosphoprotein</keyword>
<dbReference type="Pfam" id="PF00550">
    <property type="entry name" value="PP-binding"/>
    <property type="match status" value="5"/>
</dbReference>
<dbReference type="SMART" id="SM00826">
    <property type="entry name" value="PKS_DH"/>
    <property type="match status" value="2"/>
</dbReference>
<feature type="region of interest" description="N-terminal hotdog fold" evidence="6">
    <location>
        <begin position="2052"/>
        <end position="2175"/>
    </location>
</feature>
<feature type="coiled-coil region" evidence="7">
    <location>
        <begin position="6265"/>
        <end position="6353"/>
    </location>
</feature>
<dbReference type="InterPro" id="IPR014030">
    <property type="entry name" value="Ketoacyl_synth_N"/>
</dbReference>
<comment type="caution">
    <text evidence="12">The sequence shown here is derived from an EMBL/GenBank/DDBJ whole genome shotgun (WGS) entry which is preliminary data.</text>
</comment>
<dbReference type="Pfam" id="PF00109">
    <property type="entry name" value="ketoacyl-synt"/>
    <property type="match status" value="3"/>
</dbReference>
<dbReference type="GO" id="GO:0005737">
    <property type="term" value="C:cytoplasm"/>
    <property type="evidence" value="ECO:0007669"/>
    <property type="project" value="UniProtKB-ARBA"/>
</dbReference>
<dbReference type="PROSITE" id="PS00606">
    <property type="entry name" value="KS3_1"/>
    <property type="match status" value="2"/>
</dbReference>
<feature type="region of interest" description="Disordered" evidence="8">
    <location>
        <begin position="6487"/>
        <end position="6524"/>
    </location>
</feature>
<dbReference type="Pfam" id="PF14765">
    <property type="entry name" value="PS-DH"/>
    <property type="match status" value="2"/>
</dbReference>
<accession>A0A1Q9EH56</accession>
<dbReference type="Gene3D" id="1.10.1200.10">
    <property type="entry name" value="ACP-like"/>
    <property type="match status" value="5"/>
</dbReference>
<evidence type="ECO:0000256" key="7">
    <source>
        <dbReference type="SAM" id="Coils"/>
    </source>
</evidence>
<feature type="domain" description="Ketosynthase family 3 (KS3)" evidence="10">
    <location>
        <begin position="3992"/>
        <end position="4414"/>
    </location>
</feature>
<dbReference type="SMART" id="SM00822">
    <property type="entry name" value="PKS_KR"/>
    <property type="match status" value="4"/>
</dbReference>
<dbReference type="CDD" id="cd05195">
    <property type="entry name" value="enoyl_red"/>
    <property type="match status" value="2"/>
</dbReference>
<dbReference type="InterPro" id="IPR013149">
    <property type="entry name" value="ADH-like_C"/>
</dbReference>
<dbReference type="InterPro" id="IPR020841">
    <property type="entry name" value="PKS_Beta-ketoAc_synthase_dom"/>
</dbReference>
<dbReference type="CDD" id="cd00833">
    <property type="entry name" value="PKS"/>
    <property type="match status" value="3"/>
</dbReference>
<feature type="domain" description="Carrier" evidence="9">
    <location>
        <begin position="1477"/>
        <end position="1553"/>
    </location>
</feature>
<dbReference type="SMART" id="SM00825">
    <property type="entry name" value="PKS_KS"/>
    <property type="match status" value="3"/>
</dbReference>
<feature type="region of interest" description="Disordered" evidence="8">
    <location>
        <begin position="19"/>
        <end position="65"/>
    </location>
</feature>
<feature type="region of interest" description="Disordered" evidence="8">
    <location>
        <begin position="626"/>
        <end position="682"/>
    </location>
</feature>
<feature type="active site" description="Proton donor; for dehydratase activity" evidence="6">
    <location>
        <position position="4653"/>
    </location>
</feature>
<feature type="active site" description="Proton acceptor; for dehydratase activity" evidence="6">
    <location>
        <position position="2084"/>
    </location>
</feature>
<keyword evidence="3" id="KW-0808">Transferase</keyword>
<dbReference type="InterPro" id="IPR050091">
    <property type="entry name" value="PKS_NRPS_Biosynth_Enz"/>
</dbReference>
<dbReference type="SMART" id="SM00823">
    <property type="entry name" value="PKS_PP"/>
    <property type="match status" value="5"/>
</dbReference>
<dbReference type="InterPro" id="IPR049900">
    <property type="entry name" value="PKS_mFAS_DH"/>
</dbReference>
<dbReference type="InterPro" id="IPR020807">
    <property type="entry name" value="PKS_DH"/>
</dbReference>
<dbReference type="GO" id="GO:0044550">
    <property type="term" value="P:secondary metabolite biosynthetic process"/>
    <property type="evidence" value="ECO:0007669"/>
    <property type="project" value="UniProtKB-ARBA"/>
</dbReference>
<evidence type="ECO:0000256" key="4">
    <source>
        <dbReference type="ARBA" id="ARBA00023054"/>
    </source>
</evidence>
<dbReference type="PROSITE" id="PS50075">
    <property type="entry name" value="CARRIER"/>
    <property type="match status" value="5"/>
</dbReference>
<dbReference type="SUPFAM" id="SSF53474">
    <property type="entry name" value="alpha/beta-Hydrolases"/>
    <property type="match status" value="1"/>
</dbReference>
<dbReference type="InterPro" id="IPR019347">
    <property type="entry name" value="Axonemal_dynein_light_chain"/>
</dbReference>
<dbReference type="EMBL" id="LSRX01000152">
    <property type="protein sequence ID" value="OLQ06784.1"/>
    <property type="molecule type" value="Genomic_DNA"/>
</dbReference>
<dbReference type="Pfam" id="PF10211">
    <property type="entry name" value="Ax_dynein_light"/>
    <property type="match status" value="1"/>
</dbReference>
<dbReference type="SMART" id="SM01294">
    <property type="entry name" value="PKS_PP_betabranch"/>
    <property type="match status" value="1"/>
</dbReference>
<dbReference type="PROSITE" id="PS52019">
    <property type="entry name" value="PKS_MFAS_DH"/>
    <property type="match status" value="2"/>
</dbReference>
<dbReference type="SUPFAM" id="SSF47336">
    <property type="entry name" value="ACP-like"/>
    <property type="match status" value="5"/>
</dbReference>
<evidence type="ECO:0000256" key="8">
    <source>
        <dbReference type="SAM" id="MobiDB-lite"/>
    </source>
</evidence>
<evidence type="ECO:0000256" key="3">
    <source>
        <dbReference type="ARBA" id="ARBA00022679"/>
    </source>
</evidence>
<feature type="domain" description="Ketosynthase family 3 (KS3)" evidence="10">
    <location>
        <begin position="1575"/>
        <end position="2017"/>
    </location>
</feature>
<dbReference type="InterPro" id="IPR020806">
    <property type="entry name" value="PKS_PP-bd"/>
</dbReference>
<dbReference type="Gene3D" id="3.40.47.10">
    <property type="match status" value="3"/>
</dbReference>
<dbReference type="InterPro" id="IPR009081">
    <property type="entry name" value="PP-bd_ACP"/>
</dbReference>
<evidence type="ECO:0000256" key="5">
    <source>
        <dbReference type="ARBA" id="ARBA00023268"/>
    </source>
</evidence>
<dbReference type="Gene3D" id="3.40.50.1820">
    <property type="entry name" value="alpha/beta hydrolase"/>
    <property type="match status" value="1"/>
</dbReference>
<feature type="domain" description="PKS/mFAS DH" evidence="11">
    <location>
        <begin position="4445"/>
        <end position="4737"/>
    </location>
</feature>
<organism evidence="12 13">
    <name type="scientific">Symbiodinium microadriaticum</name>
    <name type="common">Dinoflagellate</name>
    <name type="synonym">Zooxanthella microadriatica</name>
    <dbReference type="NCBI Taxonomy" id="2951"/>
    <lineage>
        <taxon>Eukaryota</taxon>
        <taxon>Sar</taxon>
        <taxon>Alveolata</taxon>
        <taxon>Dinophyceae</taxon>
        <taxon>Suessiales</taxon>
        <taxon>Symbiodiniaceae</taxon>
        <taxon>Symbiodinium</taxon>
    </lineage>
</organism>
<dbReference type="SUPFAM" id="SSF53901">
    <property type="entry name" value="Thiolase-like"/>
    <property type="match status" value="3"/>
</dbReference>
<dbReference type="InterPro" id="IPR020843">
    <property type="entry name" value="ER"/>
</dbReference>
<dbReference type="PANTHER" id="PTHR43775:SF37">
    <property type="entry name" value="SI:DKEY-61P9.11"/>
    <property type="match status" value="1"/>
</dbReference>
<feature type="active site" description="Proton donor; for dehydratase activity" evidence="6">
    <location>
        <position position="2267"/>
    </location>
</feature>
<evidence type="ECO:0000259" key="9">
    <source>
        <dbReference type="PROSITE" id="PS50075"/>
    </source>
</evidence>
<dbReference type="Proteomes" id="UP000186817">
    <property type="component" value="Unassembled WGS sequence"/>
</dbReference>
<keyword evidence="5" id="KW-0511">Multifunctional enzyme</keyword>
<keyword evidence="1" id="KW-0596">Phosphopantetheine</keyword>
<dbReference type="GO" id="GO:0004315">
    <property type="term" value="F:3-oxoacyl-[acyl-carrier-protein] synthase activity"/>
    <property type="evidence" value="ECO:0007669"/>
    <property type="project" value="InterPro"/>
</dbReference>
<feature type="domain" description="Carrier" evidence="9">
    <location>
        <begin position="2866"/>
        <end position="2943"/>
    </location>
</feature>
<dbReference type="InterPro" id="IPR013968">
    <property type="entry name" value="PKS_KR"/>
</dbReference>
<dbReference type="SMART" id="SM00829">
    <property type="entry name" value="PKS_ER"/>
    <property type="match status" value="2"/>
</dbReference>
<feature type="domain" description="Ketosynthase family 3 (KS3)" evidence="10">
    <location>
        <begin position="2962"/>
        <end position="3380"/>
    </location>
</feature>
<dbReference type="PROSITE" id="PS52004">
    <property type="entry name" value="KS3_2"/>
    <property type="match status" value="3"/>
</dbReference>
<dbReference type="Pfam" id="PF08659">
    <property type="entry name" value="KR"/>
    <property type="match status" value="4"/>
</dbReference>
<name>A0A1Q9EH56_SYMMI</name>
<feature type="region of interest" description="C-terminal hotdog fold" evidence="6">
    <location>
        <begin position="2199"/>
        <end position="2353"/>
    </location>
</feature>
<evidence type="ECO:0000259" key="10">
    <source>
        <dbReference type="PROSITE" id="PS52004"/>
    </source>
</evidence>
<feature type="domain" description="Carrier" evidence="9">
    <location>
        <begin position="3894"/>
        <end position="3971"/>
    </location>
</feature>
<dbReference type="InterPro" id="IPR001031">
    <property type="entry name" value="Thioesterase"/>
</dbReference>
<dbReference type="Pfam" id="PF21089">
    <property type="entry name" value="PKS_DH_N"/>
    <property type="match status" value="2"/>
</dbReference>
<dbReference type="InterPro" id="IPR016039">
    <property type="entry name" value="Thiolase-like"/>
</dbReference>
<feature type="domain" description="Carrier" evidence="9">
    <location>
        <begin position="1381"/>
        <end position="1457"/>
    </location>
</feature>
<dbReference type="SUPFAM" id="SSF50129">
    <property type="entry name" value="GroES-like"/>
    <property type="match status" value="1"/>
</dbReference>
<dbReference type="Pfam" id="PF02801">
    <property type="entry name" value="Ketoacyl-synt_C"/>
    <property type="match status" value="3"/>
</dbReference>
<dbReference type="OrthoDB" id="329835at2759"/>
<dbReference type="InterPro" id="IPR018201">
    <property type="entry name" value="Ketoacyl_synth_AS"/>
</dbReference>
<keyword evidence="13" id="KW-1185">Reference proteome</keyword>
<feature type="active site" description="Proton acceptor; for dehydratase activity" evidence="6">
    <location>
        <position position="4476"/>
    </location>
</feature>
<dbReference type="GO" id="GO:0004312">
    <property type="term" value="F:fatty acid synthase activity"/>
    <property type="evidence" value="ECO:0007669"/>
    <property type="project" value="TreeGrafter"/>
</dbReference>
<evidence type="ECO:0000256" key="1">
    <source>
        <dbReference type="ARBA" id="ARBA00022450"/>
    </source>
</evidence>
<dbReference type="Gene3D" id="3.40.50.720">
    <property type="entry name" value="NAD(P)-binding Rossmann-like Domain"/>
    <property type="match status" value="6"/>
</dbReference>
<feature type="coiled-coil region" evidence="7">
    <location>
        <begin position="6444"/>
        <end position="6481"/>
    </location>
</feature>
<feature type="compositionally biased region" description="Low complexity" evidence="8">
    <location>
        <begin position="671"/>
        <end position="680"/>
    </location>
</feature>
<feature type="domain" description="PKS/mFAS DH" evidence="11">
    <location>
        <begin position="2052"/>
        <end position="2353"/>
    </location>
</feature>
<dbReference type="InterPro" id="IPR036736">
    <property type="entry name" value="ACP-like_sf"/>
</dbReference>
<dbReference type="InterPro" id="IPR029058">
    <property type="entry name" value="AB_hydrolase_fold"/>
</dbReference>
<dbReference type="Gene3D" id="3.90.180.10">
    <property type="entry name" value="Medium-chain alcohol dehydrogenases, catalytic domain"/>
    <property type="match status" value="2"/>
</dbReference>
<dbReference type="Pfam" id="PF00107">
    <property type="entry name" value="ADH_zinc_N"/>
    <property type="match status" value="2"/>
</dbReference>
<dbReference type="InterPro" id="IPR049551">
    <property type="entry name" value="PKS_DH_C"/>
</dbReference>
<dbReference type="InterPro" id="IPR036291">
    <property type="entry name" value="NAD(P)-bd_dom_sf"/>
</dbReference>
<evidence type="ECO:0000259" key="11">
    <source>
        <dbReference type="PROSITE" id="PS52019"/>
    </source>
</evidence>
<dbReference type="PANTHER" id="PTHR43775">
    <property type="entry name" value="FATTY ACID SYNTHASE"/>
    <property type="match status" value="1"/>
</dbReference>
<dbReference type="InterPro" id="IPR014031">
    <property type="entry name" value="Ketoacyl_synth_C"/>
</dbReference>
<dbReference type="GO" id="GO:0006633">
    <property type="term" value="P:fatty acid biosynthetic process"/>
    <property type="evidence" value="ECO:0007669"/>
    <property type="project" value="InterPro"/>
</dbReference>
<evidence type="ECO:0000256" key="6">
    <source>
        <dbReference type="PROSITE-ProRule" id="PRU01363"/>
    </source>
</evidence>
<dbReference type="GO" id="GO:0031177">
    <property type="term" value="F:phosphopantetheine binding"/>
    <property type="evidence" value="ECO:0007669"/>
    <property type="project" value="InterPro"/>
</dbReference>
<dbReference type="InterPro" id="IPR042104">
    <property type="entry name" value="PKS_dehydratase_sf"/>
</dbReference>
<protein>
    <submittedName>
        <fullName evidence="12">Erythronolide synthase, modules 5 and 6</fullName>
    </submittedName>
</protein>
<feature type="region of interest" description="C-terminal hotdog fold" evidence="6">
    <location>
        <begin position="4594"/>
        <end position="4737"/>
    </location>
</feature>
<dbReference type="Pfam" id="PF00975">
    <property type="entry name" value="Thioesterase"/>
    <property type="match status" value="1"/>
</dbReference>
<evidence type="ECO:0000256" key="2">
    <source>
        <dbReference type="ARBA" id="ARBA00022553"/>
    </source>
</evidence>
<dbReference type="InterPro" id="IPR011032">
    <property type="entry name" value="GroES-like_sf"/>
</dbReference>
<dbReference type="SUPFAM" id="SSF51735">
    <property type="entry name" value="NAD(P)-binding Rossmann-fold domains"/>
    <property type="match status" value="9"/>
</dbReference>
<evidence type="ECO:0000313" key="13">
    <source>
        <dbReference type="Proteomes" id="UP000186817"/>
    </source>
</evidence>
<evidence type="ECO:0000313" key="12">
    <source>
        <dbReference type="EMBL" id="OLQ06784.1"/>
    </source>
</evidence>
<feature type="compositionally biased region" description="Low complexity" evidence="8">
    <location>
        <begin position="651"/>
        <end position="661"/>
    </location>
</feature>
<feature type="region of interest" description="N-terminal hotdog fold" evidence="6">
    <location>
        <begin position="4445"/>
        <end position="4573"/>
    </location>
</feature>
<dbReference type="InterPro" id="IPR049552">
    <property type="entry name" value="PKS_DH_N"/>
</dbReference>
<sequence>MPTARSGWQLWPRQFWRGSGPGPPWVLQRPRTGPSGPPDHASQILSARRSDSGCPSGPEVVPDDSDDSLWESAWYGQLSPRNLAPNTYTWVDVRPSLPPLLRSPPCMVFPSHLRLRGFRTHSCSRLLRREQGNRMALRFWPDSVALAEPEAKDSGSFPPPPPPSLPDTLPFVVDLEEETVFMAGSDSLTWRLSWRILGFLVSGAPCGAASGSGASHRLRPLLALVPGVDVASLVWIARFRSLRLPGVFGVSHWQLRRKTVTSCWIGRLANSPPHWSSFCKLAAAPPHDPPPGLLPDWLKSQSSRQGLATMQLRALAWFCKTAGLPKLQVCLCTPICQVFSVASHPAEHRESLPLSLSFVLYLEKCILDPHASHAEILRIGYLLLCVWGSLRCGDALWCPPSRLHYQPQSHALVGICLRTKTTKRGMPVGILAAGLCGTSSQCWSLRFLSVLRQAVADTLALNPQRHLDFLPLSLSGSEARPIISAPLKRESMVLWLRGLLLKHWRLLSQDPAPAAFGLVAAHSLKCTLLSWARQLHLDSDLRRIQGHHRQSGSDRSASLYSRDDILPMLRLQRLVVDAVRSGFLPLQPMARGLAEPLPELPVTLPSSASLPELGPLSDDCLPEALPARPCLPVEPSPQGDTAGASDADTGLESLSSESSESSADEVPLQDAPSAPAAPKAAAPPPSASVSAFGFLWNARSNVVHVAMQTEPSALRSKSFEINGSTVWLRACRCHLLYPYQLFCALARIMAERAGAAFAFVLANLAALPPLLSPSVSRSRFCSVHPANSEVCVFPVWSGPVRPPAAAAGTDQIDFCHRTKKDLRPTASGTGLVLGEHLSIYLSIFFSGRGDDVFGESPGCLKVYNAGPGALLTPKPTSWSFEEACCMPVIFVTVEEALGDLAQLKRGERVLIHAAAGGVGLVAIQYAQFVGAEVYATAGADEKHQFLRSMGVKYITSSRNGAKFEDDMKAFLAEAGDDGIDVVLNSLSHDDYIPRSLALLRKGGRFMEIGKRGIWSHEQMFEARPDVMYEKIAADTMMDKEPWRYNGYMKRLISRVDEGGLKPINMHVFDGMETGVKAMQFLQRAQNIGKVVISQASTLALKQESHYVLSGGMGALGMVTAQYLLEEGAKSMTLLSRSGRPSADITELWKALQDSSVELQASPCDIGVLDAVQSLAQKLREEKKQTAGLIHLAAVLDDATLPKLTRGHLERSYGAKVWGARHLRFCLQSLPWDFALLFSSTSALLGSPGQGNYSAANAALDGHARYWKKSLQEPVVSVQWGPWKEVGMAAQKGTVERLRASGVGSLTNAFGMAALAGCLQSLPSTTIVAQPMRWAVYLKQYPKVPPFLSRFASEVKTAKPKKAAAPAFGGMRAAIPAAVPQVDKVSLRQMLQSIASEVAGGGVVDQDAPLMDSGMDSLSAVEFRNRFTSKMPGVNLPNTLIFDYPTISSIADFTASQMGPAPGPAMANGLPEAMVPAGPSPTEVKELLKRIASDTTGGLVEEDKPLMESGMDSLSAVEFRNRLSSELPSLDLPNTLIFDYPTIASVAGYATEQLGTTSSPIAIGGATPRGPPGSLDEQLSVAGMAAHFPGASSSCKTFHSALTKGVDGGVEVPFTRWELEEVWDPNPDAQGKMYPRHGNFVEGAEFFDAKYFGISPPEARAMDPQQRLLLETSMNGLLDSGLTKAELMGSEVAVHVGLANNDWIQMQSWDFKKISPYTATGMSFSVSAGRISYALGLKGPSYIVDTACSSALVALDCSATALRKGRCMAALNTAANIMASATTYISFSKPRMLSAKGRCFTFDASADGYARGEGAGAVVLRKPEDAISAAATVQTPSASLERCALLGVAVNQDGRSSTLTAPNGPSQHMVMMIALAEARLAPQEIVHMECHGTGTPLGDPIEIGGIKSVNASRSAETPIVLAAVKSNCGHLEGPAASTGLIKSVVMMEHAASMASLHLRQLNPSVAALHDLPGIFVTESVCISKLAGEMAQKGHVSRLGGGLSSFGFGGTNAHGVVSAATEAGEAFRMELAKKEAIAPPRPLPVAFERRNFAWREVGYRFLRAKPSEGIFEVAMRMDVYEVVKHHVVFGSIVVPGVVFVEMALEATRELFGAGVRITDVNMMFPFVIPIRTTGAEPAAIMRFVLKSDTRFQIESTSATGTVTVHAEGGINRAPARGEEAEVDNAAKATPVDLESLKARVVEVVPTKDVYAAIDGVGLYLGPMFQTAKQLWRKEPDEDSESTVIEVLGRLKLDDGVPNVGYVLHPAVFDGTIHSLGTASVGKNVNDLKIFGGVGRVSIIQSENFSQQDEYWIWLSIKEKLEASETFDLKVMSSNGTVLMLMDNVVFRKVLPEQIQMAIAAQSTPEDDQKIYEIEWQAATEVEESADTPEERWLVLYHKASQGFLDELKSLLGSNHCFASLDSSAEWGKMHDYSRVINIAGIAALPNNATAAAAEVLDVLDRTLRLMQAMAQAAKEDGADGMPELWLPICLGNAVVDGDLASASARLPASHAGIWGLAKAFRNEHPELASTVTLDMEEAECSASGLAAQLQYLSKQRASGLAEPELAARTAKLLVPRLVDSTQRLQNDLGNPSFGSDGMYMVTGGTGALGLLFVDWMVRCGARHFALLSRSGQPPADSKAAFRKLEKQMAKMKGVTFSARKCDIGSGADVLRVTTQVLDEKHVVKGIVHAAGTLADGLIKDGQDRTTLKTVCSAKVDGSLQLHNAADQLDLPLEFMWLFSSVAAMIGSVAQGNYCAANAFMDSMGARRRARNLPAISLQWGPWADVGMAARAGTSEGSIARLDPERGLEAMALVLGAANLLRPAGTLGIARIKWKSLLGQMPKVPPVLSKFGGSSGPKKASAAAAGAVVSADDIKGVVVGVLQDVLEGEGDLDLSTPLMEMGLDSLAGVEFRNRLQASFEGLQLSSTLMFDYPTVPDLVDYIYGQVGPAEDDLAAGGGATLGDVGAMLSIASHAGRYPGCFTNNVEEYWHNMSLGFDTTTELPPERWDMDAYYDADVDAPGKTYVRLGHFIPGIDQFDGDFFGVSEAELRSMDPHQWLSLEISYEAFHAAGLNKESLQGMDCGVFVGCCNLGGNDVDPYGLGPFSNIGFAYSGLSGRISHVLSLRGPCFTVDTACSSTIVALDSSCQTVRMGRCQSAVATGANVQLSGCIWVGFSKMRGLAFDGRCKTFDSRADGFARGEGLGSAFIRGGENAEVSNLVGLSGVAINHDGRAATITAPNGTAQQRVLRAALADRGTQGEDVTCIECHGTGTALGDPIEVGAQKAVYGKGRTESQPLILAATKSNIGHLEGSAGVAGISKVILAITKAQITPNLHLEKLNPNIDLGGFNTLMPDKLVEWKSASLRSGVSSFGFSGTNGHGLMEAILTQPSEPKVVKPMRFARKVLKPWREWMQKVVYFEEWVKADYSMSSPLDGKLLLVTDGDAMAGSLTSAMPSKPVAVTEVGTAADIGEKMKRAGTAAAVFARCLESGRAEPLPGSHLEELVAFLQGAILAELPKLLVVVTRGAYDAKRENFDAGALIWGLIRSARMEMPRVTIKTVDVAVDASPADIGKAIAAELQGPDGDVEVAYTSEGRCVPRLVEAPQNEAVAMQRQDAMRDADSAVDVKKGVQIVTGGLGGLGLVAAEELAALGAPGLLLTSRSGRVAEGQKRLEEQLRKLQALPGLNVQLKICNAGEAGDVAKLVKEAKDAGEPVQGVVHAAGVMDRCPLPDLDTAHLNKVLAPKANGAWHLHSECPDSSLFVLFSSVSAIVGLAGSASYSSANAYLDALATWRRGAGRSGVSLQWGPVSEVGITAAAGSDNLEAMALKTLSPAQVGSALRLCLAAPTPRAEVMLARVDWPSFMREIGMEIPQLMDLKSKEESGAGKTVQGAGGALAQLPLEERRGEVLKSIRAAASGMGLDMDDNTPLMEAGIDSLSAVEFRNKVSNEFRSVTLPSTLMFDYPTLTALADYVSEQLVPETATTPTLAMPQPGAPASNEAIAILGGACHLPGDSWSLEKFDFMLSQGVDCSVEMPQSRWDVDDYYDPDATTGLKMYVKHAAFIEGVELFAAAAFNINKAEAETMDPQQRHLLEAAFEAFTAAGLGKSTLMGSYGGVFVGQDKCDWNRMITGDQSGPYAATGGSSSISANRISYVLGLKGPSATMDTACSSSLVAADTAAVTLRRRRSELAVVCGVNMTLLPQTFVACCQAQMLSKSGRCRTFDDTASGYARGEGVGAQALERLGSQVSAGPDAGLLAELHGSALNQDGRSSNLTSPNGPSQQAVVLAALGEAQVQPAQHVCVETHGTGTALGDPIEVGALKAVLGGSRLQTVQLGAAKTNVGHLEGGAGMVGLTKLASILSRNCLPANLHLRVMNSHIYDDMQDFPVNFVSDACPSQAIAAASVSSFGFGGTNGHVLLARPATRSKAGLAAVKRSAADLERQAYPWREASHPLLKRRTTRADGATVFSCSFGGHVLALLSHHIVHGEVVVPGACYLEMIVAGCTTFVGSEAWCVENLGFAKPLVLRLLPDGSLEEPTEMRLVLRPDGRLEVESEIGSDPEDSIVSVHVEATLVMKSGGWVKTNRPEQDGFDLNQLRSQCPEPVDIDLMYSFGRKSGLPLQPRFRTVRHVQKGDKESFARLEMEKDGTHVGFWLGPSLIDGSFQASMALADAATGIGTLKIPLSIRRLQPCGRPFSIGVWSYFQLIDFTDKSTVFRSWLLNDAGEALLYFDHVHLQEVRDEHIQKVLQASGRQGMEQQMLYDVSWRPTPAQDPAAKSRWLLLGSPLGLKKLKAAEADPRCRCVELDLEAEDLPGLLTEETWSAVILADGLMATDASSSAWAKSPADSAAPGGEHSDVSVLERAMVLTKAAAKLGSKAPLVVLPTYGAQPLAAEPSEKRRRGAPDHSGLWGFARAVRMEYPGALRVTCVDLDASKESDAWAQLSTDILPALPAEEEEIAIRDGEMSAAKLARSVVKYTGAVRLNMPARGSLTGLRVVPQADTSVRVAAAPGMAQLRIRAVGLNFRDVLNVMGLYPGDPGPPGADCGGTVIGLGDNVPHLRLAEDIFGESPGCLSTYNTSSAALLSPKPTSWTYEEACCMPVIFVTVEEALGDLAKLKRGERVLIHAAAGGVGLVAIQYAAFVGAEVYATAGADEKHEFLRGLGVKYITSSRNGQKFEDDMKQLLKEQGVDGIDVVLNSLSHDDYIPRSLALLRKGGRFLEIGKRGIWSHEQMFQARPDVMYEKIAADTMMEKEPWRYNAYLKRLLQRVDDGGLSPINMHIFDGMEKGVAALQFLQRANNIGKVVISSPSRLLCTAEQMPVLSGGLGALGVVTAQFLVEEGAKALCLLSRNGQPAKDVGPQWSWLQKSAVQLRIEKCDAGKKESVTALRDALAGSTLGGLLHLAGVLADGVLPSLNRESLDRSYGPKVHGLFNLCRILDFHRAAPHLLFSSTSALFGSPGQANYSASNSVLDALAPFLSSQDPDGGDFLWRNARSVQWGPWAEVGMAVQANTLGRAKSMGVGALTNAQGLAIMSSILSSSNLLVGAVPVRWGKYLKSAYPQVPSFLKDFEAEAKKEAAEARAAKGAPGDGALGALSGLSGPERLAAVLSSLRDLAREVVDSPDLEADNPLMDAGMDSLSGVEFRNRLQTEFDGVNLPNSMVFDYPTVTELAGFINGQLGDAPESSTPAMSTSAAPQQSQEPFVEALNSLCNGGSETAASKPVFLVPGAGMQAGSFRTLAARLALASYGLSWPKSIPREEWPSSLKELAELFFAEIQKVQPSGPYILAGHSFGANVCLEIAAVASSKGQQVSMVVLLDPRSLLPLQVDVQAAFAKSGLAESLALLAQTLPGVEGARYAELLDAHAGDGDEAIRKALSPGALSSLEHVHETTQWYSALLQQGEAPPALPGTKVAVLRAPVAWKSAKANETTAERIVREFQALTFQDDKEVASQLSALSQAPEVLKVPGTHFSMLHEPNVIKVAFKVISALNSMEEEDEASVSGGVSVCCQYERQLPGVPLRCRVVRDGDRQLAQQLLGQPVSQWSLKQNSNFRLDTVTTYDSGSRNTSAFEGPRPRLAMPRDGRATAKAKLPKLQPNVNRRAQQIITAHMQLEERGEVGTVSTNSVPILSKLERTAPKTARSHDVSHLCDQPMHLTPSLPLSLIEEKDHVYESSFLPVDASSTYREEDGLWHTKVFPSDNPSSRTDAVMLDNWISKALEEVEDHLTETQRSRDDFADTVQELVPVLSVALHEIVRQVMHHCPERGAALQKIWRTYVELFERVLEQMRQSLKIHKERTGEIQQELKQANQEVKDLKREHPEQMHTIISELEAKFMQRQRNYEQDLQEAEEENLAAKTAIRTQHREMENWYPGFAHYQDSFVKNLLPQMENDGASAKMFKESATTEDAVPEVAMAEDFKRLLAALPPEKRKIIGKDLMGLIDGDEVQRMQDDVPQSLEDQQQEIEEIERLQGELQKQEEHIKKLKLEIAQIETANLPNDLDHAAEDEEQSPYVPGVMLVGDTTSHDRAESNGSGNTE</sequence>
<dbReference type="InterPro" id="IPR057326">
    <property type="entry name" value="KR_dom"/>
</dbReference>
<proteinExistence type="predicted"/>
<dbReference type="GO" id="GO:0016491">
    <property type="term" value="F:oxidoreductase activity"/>
    <property type="evidence" value="ECO:0007669"/>
    <property type="project" value="InterPro"/>
</dbReference>
<reference evidence="12 13" key="1">
    <citation type="submission" date="2016-02" db="EMBL/GenBank/DDBJ databases">
        <title>Genome analysis of coral dinoflagellate symbionts highlights evolutionary adaptations to a symbiotic lifestyle.</title>
        <authorList>
            <person name="Aranda M."/>
            <person name="Li Y."/>
            <person name="Liew Y.J."/>
            <person name="Baumgarten S."/>
            <person name="Simakov O."/>
            <person name="Wilson M."/>
            <person name="Piel J."/>
            <person name="Ashoor H."/>
            <person name="Bougouffa S."/>
            <person name="Bajic V.B."/>
            <person name="Ryu T."/>
            <person name="Ravasi T."/>
            <person name="Bayer T."/>
            <person name="Micklem G."/>
            <person name="Kim H."/>
            <person name="Bhak J."/>
            <person name="Lajeunesse T.C."/>
            <person name="Voolstra C.R."/>
        </authorList>
    </citation>
    <scope>NUCLEOTIDE SEQUENCE [LARGE SCALE GENOMIC DNA]</scope>
    <source>
        <strain evidence="12 13">CCMP2467</strain>
    </source>
</reference>
<keyword evidence="4 7" id="KW-0175">Coiled coil</keyword>
<dbReference type="Gene3D" id="3.10.129.110">
    <property type="entry name" value="Polyketide synthase dehydratase"/>
    <property type="match status" value="2"/>
</dbReference>
<feature type="domain" description="Carrier" evidence="9">
    <location>
        <begin position="5593"/>
        <end position="5669"/>
    </location>
</feature>